<dbReference type="Proteomes" id="UP001604277">
    <property type="component" value="Unassembled WGS sequence"/>
</dbReference>
<evidence type="ECO:0000313" key="2">
    <source>
        <dbReference type="Proteomes" id="UP001604277"/>
    </source>
</evidence>
<keyword evidence="2" id="KW-1185">Reference proteome</keyword>
<accession>A0ABD1WKL8</accession>
<protein>
    <submittedName>
        <fullName evidence="1">Uncharacterized protein</fullName>
    </submittedName>
</protein>
<evidence type="ECO:0000313" key="1">
    <source>
        <dbReference type="EMBL" id="KAL2549243.1"/>
    </source>
</evidence>
<reference evidence="2" key="1">
    <citation type="submission" date="2024-07" db="EMBL/GenBank/DDBJ databases">
        <title>Two chromosome-level genome assemblies of Korean endemic species Abeliophyllum distichum and Forsythia ovata (Oleaceae).</title>
        <authorList>
            <person name="Jang H."/>
        </authorList>
    </citation>
    <scope>NUCLEOTIDE SEQUENCE [LARGE SCALE GENOMIC DNA]</scope>
</reference>
<proteinExistence type="predicted"/>
<sequence length="104" mass="11997">MEEMRNGAHWCSYCHRPRHTKRDLRKTPRQNILYWKTNWGKDTGSGYKGFQTTLANVEDKTPALAEPATQNSEINNDDIDKITNLLAKLKQKDLVLLPKLVSTQ</sequence>
<organism evidence="1 2">
    <name type="scientific">Forsythia ovata</name>
    <dbReference type="NCBI Taxonomy" id="205694"/>
    <lineage>
        <taxon>Eukaryota</taxon>
        <taxon>Viridiplantae</taxon>
        <taxon>Streptophyta</taxon>
        <taxon>Embryophyta</taxon>
        <taxon>Tracheophyta</taxon>
        <taxon>Spermatophyta</taxon>
        <taxon>Magnoliopsida</taxon>
        <taxon>eudicotyledons</taxon>
        <taxon>Gunneridae</taxon>
        <taxon>Pentapetalae</taxon>
        <taxon>asterids</taxon>
        <taxon>lamiids</taxon>
        <taxon>Lamiales</taxon>
        <taxon>Oleaceae</taxon>
        <taxon>Forsythieae</taxon>
        <taxon>Forsythia</taxon>
    </lineage>
</organism>
<comment type="caution">
    <text evidence="1">The sequence shown here is derived from an EMBL/GenBank/DDBJ whole genome shotgun (WGS) entry which is preliminary data.</text>
</comment>
<name>A0ABD1WKL8_9LAMI</name>
<gene>
    <name evidence="1" type="ORF">Fot_10773</name>
</gene>
<dbReference type="AlphaFoldDB" id="A0ABD1WKL8"/>
<dbReference type="EMBL" id="JBFOLJ010000003">
    <property type="protein sequence ID" value="KAL2549243.1"/>
    <property type="molecule type" value="Genomic_DNA"/>
</dbReference>